<organism evidence="2 3">
    <name type="scientific">Clostridium liquoris</name>
    <dbReference type="NCBI Taxonomy" id="1289519"/>
    <lineage>
        <taxon>Bacteria</taxon>
        <taxon>Bacillati</taxon>
        <taxon>Bacillota</taxon>
        <taxon>Clostridia</taxon>
        <taxon>Eubacteriales</taxon>
        <taxon>Clostridiaceae</taxon>
        <taxon>Clostridium</taxon>
    </lineage>
</organism>
<comment type="caution">
    <text evidence="2">The sequence shown here is derived from an EMBL/GenBank/DDBJ whole genome shotgun (WGS) entry which is preliminary data.</text>
</comment>
<reference evidence="2 3" key="1">
    <citation type="submission" date="2018-03" db="EMBL/GenBank/DDBJ databases">
        <title>Genome sequence of Clostridium liquoris DSM 100320.</title>
        <authorList>
            <person name="Poehlein A."/>
            <person name="Daniel R."/>
        </authorList>
    </citation>
    <scope>NUCLEOTIDE SEQUENCE [LARGE SCALE GENOMIC DNA]</scope>
    <source>
        <strain evidence="2 3">DSM 100320</strain>
    </source>
</reference>
<accession>A0A2T0B2A5</accession>
<proteinExistence type="predicted"/>
<protein>
    <submittedName>
        <fullName evidence="2">Uncharacterized protein</fullName>
    </submittedName>
</protein>
<evidence type="ECO:0000256" key="1">
    <source>
        <dbReference type="SAM" id="Coils"/>
    </source>
</evidence>
<keyword evidence="1" id="KW-0175">Coiled coil</keyword>
<name>A0A2T0B2A5_9CLOT</name>
<dbReference type="RefSeq" id="WP_106064101.1">
    <property type="nucleotide sequence ID" value="NZ_PVXO01000053.1"/>
</dbReference>
<sequence length="105" mass="12607">MHYIKKILDTLSLIISELINKTKYFINKIHNKILFFKKKQKIIRNTYDPILKEKLNTKDELFSKLNELRKIDNSINKELSELQNENNNFQKKIEILSDLIISNRS</sequence>
<gene>
    <name evidence="2" type="ORF">CLLI_20190</name>
</gene>
<evidence type="ECO:0000313" key="2">
    <source>
        <dbReference type="EMBL" id="PRR78012.1"/>
    </source>
</evidence>
<keyword evidence="3" id="KW-1185">Reference proteome</keyword>
<dbReference type="AlphaFoldDB" id="A0A2T0B2A5"/>
<evidence type="ECO:0000313" key="3">
    <source>
        <dbReference type="Proteomes" id="UP000239706"/>
    </source>
</evidence>
<dbReference type="EMBL" id="PVXO01000053">
    <property type="protein sequence ID" value="PRR78012.1"/>
    <property type="molecule type" value="Genomic_DNA"/>
</dbReference>
<feature type="coiled-coil region" evidence="1">
    <location>
        <begin position="51"/>
        <end position="99"/>
    </location>
</feature>
<dbReference type="Proteomes" id="UP000239706">
    <property type="component" value="Unassembled WGS sequence"/>
</dbReference>